<accession>A0ABP0VP28</accession>
<gene>
    <name evidence="1" type="ORF">CSSPJE1EN1_LOCUS1687</name>
</gene>
<dbReference type="PANTHER" id="PTHR36703:SF1">
    <property type="entry name" value="TRIACYLGLYCEROL LIPASE-LIKE PROTEIN"/>
    <property type="match status" value="1"/>
</dbReference>
<dbReference type="Proteomes" id="UP001497444">
    <property type="component" value="Chromosome 1"/>
</dbReference>
<protein>
    <submittedName>
        <fullName evidence="1">Uncharacterized protein</fullName>
    </submittedName>
</protein>
<sequence>MQQVRAKVVHAQKAVQETFFSVKEIFEKHNVVFTIGASLASAGAAWAGYTARQMHQKKVEERLNSIEHAMTTVHNLEEEQVKALTSGIGVSYTACAATAGTTFVIGYGFGFRGGRWFTLRKIQKQQQKLLNPKTPSRLSQVLRRQNSVVDFNKTPNSTSSSSSSSSKAETVSKVLEGTQSA</sequence>
<evidence type="ECO:0000313" key="2">
    <source>
        <dbReference type="Proteomes" id="UP001497444"/>
    </source>
</evidence>
<organism evidence="1 2">
    <name type="scientific">Sphagnum jensenii</name>
    <dbReference type="NCBI Taxonomy" id="128206"/>
    <lineage>
        <taxon>Eukaryota</taxon>
        <taxon>Viridiplantae</taxon>
        <taxon>Streptophyta</taxon>
        <taxon>Embryophyta</taxon>
        <taxon>Bryophyta</taxon>
        <taxon>Sphagnophytina</taxon>
        <taxon>Sphagnopsida</taxon>
        <taxon>Sphagnales</taxon>
        <taxon>Sphagnaceae</taxon>
        <taxon>Sphagnum</taxon>
    </lineage>
</organism>
<name>A0ABP0VP28_9BRYO</name>
<dbReference type="PANTHER" id="PTHR36703">
    <property type="entry name" value="TRIACYLGLYCEROL LIPASE-LIKE PROTEIN"/>
    <property type="match status" value="1"/>
</dbReference>
<proteinExistence type="predicted"/>
<evidence type="ECO:0000313" key="1">
    <source>
        <dbReference type="EMBL" id="CAK9256209.1"/>
    </source>
</evidence>
<reference evidence="1 2" key="1">
    <citation type="submission" date="2024-02" db="EMBL/GenBank/DDBJ databases">
        <authorList>
            <consortium name="ELIXIR-Norway"/>
            <consortium name="Elixir Norway"/>
        </authorList>
    </citation>
    <scope>NUCLEOTIDE SEQUENCE [LARGE SCALE GENOMIC DNA]</scope>
</reference>
<keyword evidence="2" id="KW-1185">Reference proteome</keyword>
<dbReference type="EMBL" id="OZ020096">
    <property type="protein sequence ID" value="CAK9256209.1"/>
    <property type="molecule type" value="Genomic_DNA"/>
</dbReference>